<dbReference type="EMBL" id="JAWQCK010000007">
    <property type="protein sequence ID" value="MDW9213422.1"/>
    <property type="molecule type" value="Genomic_DNA"/>
</dbReference>
<dbReference type="InterPro" id="IPR016948">
    <property type="entry name" value="UCP030175"/>
</dbReference>
<proteinExistence type="predicted"/>
<dbReference type="CDD" id="cd00229">
    <property type="entry name" value="SGNH_hydrolase"/>
    <property type="match status" value="1"/>
</dbReference>
<dbReference type="Gene3D" id="3.40.50.1110">
    <property type="entry name" value="SGNH hydrolase"/>
    <property type="match status" value="1"/>
</dbReference>
<evidence type="ECO:0000313" key="2">
    <source>
        <dbReference type="EMBL" id="MDW9213422.1"/>
    </source>
</evidence>
<dbReference type="PIRSF" id="PIRSF030175">
    <property type="entry name" value="UCP030175"/>
    <property type="match status" value="1"/>
</dbReference>
<accession>A0ABD5I8J2</accession>
<dbReference type="RefSeq" id="WP_001034168.1">
    <property type="nucleotide sequence ID" value="NZ_JAWQCK010000007.1"/>
</dbReference>
<reference evidence="2 3" key="1">
    <citation type="submission" date="2023-10" db="EMBL/GenBank/DDBJ databases">
        <title>Draft Genome Sequence of Bacillus thuringiensis serovar. toumanoffi 4059: Identification of a Novel Cry Protein Candidate.</title>
        <authorList>
            <person name="Murdoch R.W."/>
            <person name="Gemler B."/>
            <person name="Heater B.S."/>
        </authorList>
    </citation>
    <scope>NUCLEOTIDE SEQUENCE [LARGE SCALE GENOMIC DNA]</scope>
    <source>
        <strain evidence="2 3">4059</strain>
    </source>
</reference>
<feature type="region of interest" description="Disordered" evidence="1">
    <location>
        <begin position="42"/>
        <end position="73"/>
    </location>
</feature>
<keyword evidence="2" id="KW-0378">Hydrolase</keyword>
<protein>
    <submittedName>
        <fullName evidence="2">SGNH/GDSL hydrolase family protein</fullName>
    </submittedName>
</protein>
<evidence type="ECO:0000256" key="1">
    <source>
        <dbReference type="SAM" id="MobiDB-lite"/>
    </source>
</evidence>
<dbReference type="GO" id="GO:0016787">
    <property type="term" value="F:hydrolase activity"/>
    <property type="evidence" value="ECO:0007669"/>
    <property type="project" value="UniProtKB-KW"/>
</dbReference>
<organism evidence="2 3">
    <name type="scientific">Bacillus thuringiensis serovar toumanoffi</name>
    <dbReference type="NCBI Taxonomy" id="180862"/>
    <lineage>
        <taxon>Bacteria</taxon>
        <taxon>Bacillati</taxon>
        <taxon>Bacillota</taxon>
        <taxon>Bacilli</taxon>
        <taxon>Bacillales</taxon>
        <taxon>Bacillaceae</taxon>
        <taxon>Bacillus</taxon>
        <taxon>Bacillus cereus group</taxon>
    </lineage>
</organism>
<name>A0ABD5I8J2_BACTU</name>
<feature type="compositionally biased region" description="Basic and acidic residues" evidence="1">
    <location>
        <begin position="42"/>
        <end position="69"/>
    </location>
</feature>
<dbReference type="Proteomes" id="UP001272716">
    <property type="component" value="Unassembled WGS sequence"/>
</dbReference>
<dbReference type="AlphaFoldDB" id="A0ABD5I8J2"/>
<comment type="caution">
    <text evidence="2">The sequence shown here is derived from an EMBL/GenBank/DDBJ whole genome shotgun (WGS) entry which is preliminary data.</text>
</comment>
<dbReference type="SUPFAM" id="SSF52266">
    <property type="entry name" value="SGNH hydrolase"/>
    <property type="match status" value="1"/>
</dbReference>
<gene>
    <name evidence="2" type="ORF">BTTOUR_32255</name>
</gene>
<dbReference type="InterPro" id="IPR036514">
    <property type="entry name" value="SGNH_hydro_sf"/>
</dbReference>
<evidence type="ECO:0000313" key="3">
    <source>
        <dbReference type="Proteomes" id="UP001272716"/>
    </source>
</evidence>
<sequence length="280" mass="31092">MNKKAVLVLVIFVLFVASIVSGKLYWNKKIANATGQTSEVTKTKAEVKDSRAKKEEKKEEKKQEKKQDAKSSFNEAYAKNLPDAVKEKLKKAAEDKKAVNLVIVGDEASSSEKSAWAAKLTANLETAYGKGLWNVTVKEYKGESTEELITNKRDKEIGKENPDVILFEPPFITDNGKTGNGNSVVNTQKFVQALSTSANGATIMIQPSNPVYGAKNYPKAIEALKQFAVQNNYTYIDYWGAWPDASTKAILPYLQEEFGFPSAKGHEIWAKFVTDYFIAK</sequence>